<sequence>MEFEELLQARYSVRAFLEKPVSPEVLDAVLDEARHCASWSNTRGYVLAVATGERLERIRADYLRIWDESLGLRRGQPLAFVKAVWRGKLPSADFKTWREYPPELRARQVANGKRFYKHLGIERGDREAREAQQRDNLKLFGAPVGIFVFVHQKMLPFSAQDAGVMLGTLMLSAANRGLGTLAIGTLATWRSPVDQEFEIPKDYAMITGLALGYPDADAPINAYRAEHPPLTLARPRQ</sequence>
<keyword evidence="3" id="KW-0285">Flavoprotein</keyword>
<dbReference type="InterPro" id="IPR000415">
    <property type="entry name" value="Nitroreductase-like"/>
</dbReference>
<feature type="domain" description="Nitroreductase" evidence="6">
    <location>
        <begin position="8"/>
        <end position="213"/>
    </location>
</feature>
<dbReference type="EMBL" id="VUMY01000006">
    <property type="protein sequence ID" value="MST49439.1"/>
    <property type="molecule type" value="Genomic_DNA"/>
</dbReference>
<comment type="caution">
    <text evidence="7">The sequence shown here is derived from an EMBL/GenBank/DDBJ whole genome shotgun (WGS) entry which is preliminary data.</text>
</comment>
<evidence type="ECO:0000256" key="1">
    <source>
        <dbReference type="ARBA" id="ARBA00001917"/>
    </source>
</evidence>
<evidence type="ECO:0000313" key="8">
    <source>
        <dbReference type="Proteomes" id="UP000442535"/>
    </source>
</evidence>
<dbReference type="SUPFAM" id="SSF55469">
    <property type="entry name" value="FMN-dependent nitroreductase-like"/>
    <property type="match status" value="1"/>
</dbReference>
<evidence type="ECO:0000259" key="6">
    <source>
        <dbReference type="Pfam" id="PF00881"/>
    </source>
</evidence>
<dbReference type="Gene3D" id="3.40.109.10">
    <property type="entry name" value="NADH Oxidase"/>
    <property type="match status" value="1"/>
</dbReference>
<dbReference type="AlphaFoldDB" id="A0A7K0K1Z6"/>
<reference evidence="7 8" key="1">
    <citation type="submission" date="2019-08" db="EMBL/GenBank/DDBJ databases">
        <title>In-depth cultivation of the pig gut microbiome towards novel bacterial diversity and tailored functional studies.</title>
        <authorList>
            <person name="Wylensek D."/>
            <person name="Hitch T.C.A."/>
            <person name="Clavel T."/>
        </authorList>
    </citation>
    <scope>NUCLEOTIDE SEQUENCE [LARGE SCALE GENOMIC DNA]</scope>
    <source>
        <strain evidence="7 8">RF-GAM-744-WT-7</strain>
    </source>
</reference>
<evidence type="ECO:0000313" key="7">
    <source>
        <dbReference type="EMBL" id="MST49439.1"/>
    </source>
</evidence>
<dbReference type="Proteomes" id="UP000442535">
    <property type="component" value="Unassembled WGS sequence"/>
</dbReference>
<accession>A0A7K0K1Z6</accession>
<keyword evidence="8" id="KW-1185">Reference proteome</keyword>
<keyword evidence="4" id="KW-0288">FMN</keyword>
<evidence type="ECO:0000256" key="3">
    <source>
        <dbReference type="ARBA" id="ARBA00022630"/>
    </source>
</evidence>
<gene>
    <name evidence="7" type="ORF">FYJ63_04190</name>
</gene>
<evidence type="ECO:0000256" key="4">
    <source>
        <dbReference type="ARBA" id="ARBA00022643"/>
    </source>
</evidence>
<keyword evidence="5" id="KW-0560">Oxidoreductase</keyword>
<organism evidence="7 8">
    <name type="scientific">Mobiluncus porci</name>
    <dbReference type="NCBI Taxonomy" id="2652278"/>
    <lineage>
        <taxon>Bacteria</taxon>
        <taxon>Bacillati</taxon>
        <taxon>Actinomycetota</taxon>
        <taxon>Actinomycetes</taxon>
        <taxon>Actinomycetales</taxon>
        <taxon>Actinomycetaceae</taxon>
        <taxon>Mobiluncus</taxon>
    </lineage>
</organism>
<dbReference type="CDD" id="cd02136">
    <property type="entry name" value="PnbA_NfnB-like"/>
    <property type="match status" value="1"/>
</dbReference>
<dbReference type="RefSeq" id="WP_154544104.1">
    <property type="nucleotide sequence ID" value="NZ_VUMY01000006.1"/>
</dbReference>
<evidence type="ECO:0000256" key="2">
    <source>
        <dbReference type="ARBA" id="ARBA00007118"/>
    </source>
</evidence>
<dbReference type="PANTHER" id="PTHR43673:SF2">
    <property type="entry name" value="NITROREDUCTASE"/>
    <property type="match status" value="1"/>
</dbReference>
<name>A0A7K0K1Z6_9ACTO</name>
<evidence type="ECO:0000256" key="5">
    <source>
        <dbReference type="ARBA" id="ARBA00023002"/>
    </source>
</evidence>
<proteinExistence type="inferred from homology"/>
<comment type="cofactor">
    <cofactor evidence="1">
        <name>FMN</name>
        <dbReference type="ChEBI" id="CHEBI:58210"/>
    </cofactor>
</comment>
<dbReference type="InterPro" id="IPR029479">
    <property type="entry name" value="Nitroreductase"/>
</dbReference>
<comment type="similarity">
    <text evidence="2">Belongs to the nitroreductase family.</text>
</comment>
<protein>
    <submittedName>
        <fullName evidence="7">Nitroreductase</fullName>
    </submittedName>
</protein>
<dbReference type="Pfam" id="PF00881">
    <property type="entry name" value="Nitroreductase"/>
    <property type="match status" value="1"/>
</dbReference>
<dbReference type="GO" id="GO:0016491">
    <property type="term" value="F:oxidoreductase activity"/>
    <property type="evidence" value="ECO:0007669"/>
    <property type="project" value="UniProtKB-KW"/>
</dbReference>
<dbReference type="PANTHER" id="PTHR43673">
    <property type="entry name" value="NAD(P)H NITROREDUCTASE YDGI-RELATED"/>
    <property type="match status" value="1"/>
</dbReference>